<keyword evidence="4 7" id="KW-0812">Transmembrane</keyword>
<dbReference type="EMBL" id="MUJZ01071759">
    <property type="protein sequence ID" value="OTF69195.1"/>
    <property type="molecule type" value="Genomic_DNA"/>
</dbReference>
<evidence type="ECO:0000313" key="9">
    <source>
        <dbReference type="Proteomes" id="UP000194236"/>
    </source>
</evidence>
<feature type="transmembrane region" description="Helical" evidence="7">
    <location>
        <begin position="316"/>
        <end position="336"/>
    </location>
</feature>
<dbReference type="GO" id="GO:0010008">
    <property type="term" value="C:endosome membrane"/>
    <property type="evidence" value="ECO:0007669"/>
    <property type="project" value="TreeGrafter"/>
</dbReference>
<evidence type="ECO:0000256" key="7">
    <source>
        <dbReference type="SAM" id="Phobius"/>
    </source>
</evidence>
<dbReference type="GO" id="GO:0015086">
    <property type="term" value="F:cadmium ion transmembrane transporter activity"/>
    <property type="evidence" value="ECO:0007669"/>
    <property type="project" value="TreeGrafter"/>
</dbReference>
<reference evidence="8 9" key="1">
    <citation type="submission" date="2017-03" db="EMBL/GenBank/DDBJ databases">
        <title>Genome Survey of Euroglyphus maynei.</title>
        <authorList>
            <person name="Arlian L.G."/>
            <person name="Morgan M.S."/>
            <person name="Rider S.D."/>
        </authorList>
    </citation>
    <scope>NUCLEOTIDE SEQUENCE [LARGE SCALE GENOMIC DNA]</scope>
    <source>
        <strain evidence="8">Arlian Lab</strain>
        <tissue evidence="8">Whole body</tissue>
    </source>
</reference>
<dbReference type="PANTHER" id="PTHR11706">
    <property type="entry name" value="SOLUTE CARRIER PROTEIN FAMILY 11 MEMBER"/>
    <property type="match status" value="1"/>
</dbReference>
<evidence type="ECO:0000256" key="5">
    <source>
        <dbReference type="ARBA" id="ARBA00022989"/>
    </source>
</evidence>
<evidence type="ECO:0000256" key="3">
    <source>
        <dbReference type="ARBA" id="ARBA00022448"/>
    </source>
</evidence>
<keyword evidence="9" id="KW-1185">Reference proteome</keyword>
<evidence type="ECO:0000256" key="6">
    <source>
        <dbReference type="ARBA" id="ARBA00023136"/>
    </source>
</evidence>
<keyword evidence="3" id="KW-0813">Transport</keyword>
<protein>
    <submittedName>
        <fullName evidence="8">Malvolio-like protein</fullName>
    </submittedName>
</protein>
<feature type="transmembrane region" description="Helical" evidence="7">
    <location>
        <begin position="62"/>
        <end position="85"/>
    </location>
</feature>
<feature type="transmembrane region" description="Helical" evidence="7">
    <location>
        <begin position="250"/>
        <end position="272"/>
    </location>
</feature>
<sequence length="337" mass="38121">MELDTYFNNKVEIPHVHVEDYSFSWRKLWAFTGPGFLMSIAYLDPGNIESDMQTGVIADYRLLWVLLYSTVLGLLMQILSARMGVVTGKHLAELCYSRYPKMPRLLLWIMTEIAIIGSDMQEVIGTALALYMLTNRWLPLWAGVLLTILDTVTFLFLDKYGLRKLESFFAFLITVMAVTFGYEFFRAKPNVGKIGLGMAIPYCKNCDKNALLQAVGIVGAIIMPHNLYLHSALVKSRNVDNRKRLEAKDANRYILIESSVALFVSFLINLAVTTVFAHGLSGKTNADIWKLCSNHSDKFVNMDILDNNDETFEADLYQAGLFLGCQFGAIPFYIWAI</sequence>
<keyword evidence="6 7" id="KW-0472">Membrane</keyword>
<dbReference type="NCBIfam" id="NF037982">
    <property type="entry name" value="Nramp_1"/>
    <property type="match status" value="1"/>
</dbReference>
<dbReference type="Pfam" id="PF01566">
    <property type="entry name" value="Nramp"/>
    <property type="match status" value="1"/>
</dbReference>
<dbReference type="NCBIfam" id="TIGR01197">
    <property type="entry name" value="nramp"/>
    <property type="match status" value="1"/>
</dbReference>
<feature type="transmembrane region" description="Helical" evidence="7">
    <location>
        <begin position="210"/>
        <end position="229"/>
    </location>
</feature>
<comment type="similarity">
    <text evidence="2">Belongs to the NRAMP family.</text>
</comment>
<keyword evidence="5 7" id="KW-1133">Transmembrane helix</keyword>
<dbReference type="GO" id="GO:0005384">
    <property type="term" value="F:manganese ion transmembrane transporter activity"/>
    <property type="evidence" value="ECO:0007669"/>
    <property type="project" value="TreeGrafter"/>
</dbReference>
<dbReference type="GO" id="GO:0005381">
    <property type="term" value="F:iron ion transmembrane transporter activity"/>
    <property type="evidence" value="ECO:0007669"/>
    <property type="project" value="TreeGrafter"/>
</dbReference>
<name>A0A1Y3APT7_EURMA</name>
<feature type="transmembrane region" description="Helical" evidence="7">
    <location>
        <begin position="168"/>
        <end position="185"/>
    </location>
</feature>
<comment type="caution">
    <text evidence="8">The sequence shown here is derived from an EMBL/GenBank/DDBJ whole genome shotgun (WGS) entry which is preliminary data.</text>
</comment>
<dbReference type="PANTHER" id="PTHR11706:SF33">
    <property type="entry name" value="NATURAL RESISTANCE-ASSOCIATED MACROPHAGE PROTEIN 2"/>
    <property type="match status" value="1"/>
</dbReference>
<dbReference type="InterPro" id="IPR001046">
    <property type="entry name" value="NRAMP_fam"/>
</dbReference>
<evidence type="ECO:0000256" key="2">
    <source>
        <dbReference type="ARBA" id="ARBA00006670"/>
    </source>
</evidence>
<gene>
    <name evidence="8" type="ORF">BLA29_006787</name>
</gene>
<dbReference type="AlphaFoldDB" id="A0A1Y3APT7"/>
<dbReference type="Proteomes" id="UP000194236">
    <property type="component" value="Unassembled WGS sequence"/>
</dbReference>
<feature type="transmembrane region" description="Helical" evidence="7">
    <location>
        <begin position="137"/>
        <end position="156"/>
    </location>
</feature>
<evidence type="ECO:0000313" key="8">
    <source>
        <dbReference type="EMBL" id="OTF69195.1"/>
    </source>
</evidence>
<dbReference type="OrthoDB" id="409173at2759"/>
<dbReference type="GO" id="GO:0005886">
    <property type="term" value="C:plasma membrane"/>
    <property type="evidence" value="ECO:0007669"/>
    <property type="project" value="TreeGrafter"/>
</dbReference>
<dbReference type="PRINTS" id="PR00447">
    <property type="entry name" value="NATRESASSCMP"/>
</dbReference>
<organism evidence="8 9">
    <name type="scientific">Euroglyphus maynei</name>
    <name type="common">Mayne's house dust mite</name>
    <dbReference type="NCBI Taxonomy" id="6958"/>
    <lineage>
        <taxon>Eukaryota</taxon>
        <taxon>Metazoa</taxon>
        <taxon>Ecdysozoa</taxon>
        <taxon>Arthropoda</taxon>
        <taxon>Chelicerata</taxon>
        <taxon>Arachnida</taxon>
        <taxon>Acari</taxon>
        <taxon>Acariformes</taxon>
        <taxon>Sarcoptiformes</taxon>
        <taxon>Astigmata</taxon>
        <taxon>Psoroptidia</taxon>
        <taxon>Analgoidea</taxon>
        <taxon>Pyroglyphidae</taxon>
        <taxon>Pyroglyphinae</taxon>
        <taxon>Euroglyphus</taxon>
    </lineage>
</organism>
<proteinExistence type="inferred from homology"/>
<feature type="non-terminal residue" evidence="8">
    <location>
        <position position="337"/>
    </location>
</feature>
<evidence type="ECO:0000256" key="1">
    <source>
        <dbReference type="ARBA" id="ARBA00004141"/>
    </source>
</evidence>
<accession>A0A1Y3APT7</accession>
<evidence type="ECO:0000256" key="4">
    <source>
        <dbReference type="ARBA" id="ARBA00022692"/>
    </source>
</evidence>
<comment type="subcellular location">
    <subcellularLocation>
        <location evidence="1">Membrane</location>
        <topology evidence="1">Multi-pass membrane protein</topology>
    </subcellularLocation>
</comment>